<dbReference type="EMBL" id="OV696703">
    <property type="protein sequence ID" value="CAH1250992.1"/>
    <property type="molecule type" value="Genomic_DNA"/>
</dbReference>
<organism evidence="2 3">
    <name type="scientific">Branchiostoma lanceolatum</name>
    <name type="common">Common lancelet</name>
    <name type="synonym">Amphioxus lanceolatum</name>
    <dbReference type="NCBI Taxonomy" id="7740"/>
    <lineage>
        <taxon>Eukaryota</taxon>
        <taxon>Metazoa</taxon>
        <taxon>Chordata</taxon>
        <taxon>Cephalochordata</taxon>
        <taxon>Leptocardii</taxon>
        <taxon>Amphioxiformes</taxon>
        <taxon>Branchiostomatidae</taxon>
        <taxon>Branchiostoma</taxon>
    </lineage>
</organism>
<dbReference type="OrthoDB" id="10206021at2759"/>
<evidence type="ECO:0000313" key="3">
    <source>
        <dbReference type="Proteomes" id="UP000838412"/>
    </source>
</evidence>
<dbReference type="Proteomes" id="UP000838412">
    <property type="component" value="Chromosome 18"/>
</dbReference>
<feature type="region of interest" description="Disordered" evidence="1">
    <location>
        <begin position="27"/>
        <end position="58"/>
    </location>
</feature>
<feature type="region of interest" description="Disordered" evidence="1">
    <location>
        <begin position="137"/>
        <end position="222"/>
    </location>
</feature>
<evidence type="ECO:0000313" key="2">
    <source>
        <dbReference type="EMBL" id="CAH1250992.1"/>
    </source>
</evidence>
<gene>
    <name evidence="2" type="primary">Hypp8965</name>
    <name evidence="2" type="ORF">BLAG_LOCUS11515</name>
</gene>
<reference evidence="2" key="1">
    <citation type="submission" date="2022-01" db="EMBL/GenBank/DDBJ databases">
        <authorList>
            <person name="Braso-Vives M."/>
        </authorList>
    </citation>
    <scope>NUCLEOTIDE SEQUENCE</scope>
</reference>
<accession>A0A8K0EHB0</accession>
<keyword evidence="3" id="KW-1185">Reference proteome</keyword>
<feature type="compositionally biased region" description="Polar residues" evidence="1">
    <location>
        <begin position="158"/>
        <end position="176"/>
    </location>
</feature>
<proteinExistence type="predicted"/>
<name>A0A8K0EHB0_BRALA</name>
<feature type="compositionally biased region" description="Basic and acidic residues" evidence="1">
    <location>
        <begin position="29"/>
        <end position="40"/>
    </location>
</feature>
<sequence length="396" mass="43726">MFSRPYRNRTKPRRRLSFDAVVGSAVAEGGKDVSMDRRDQSNFVGSQGVPSADAQTWRPPTLSDYSNCLSFIEAVVRAASTKGQHDSASRGDQSNVAGNRETSSAGTQTRISLPHSDYFSNRLPFIEAVVRAAAGKGQDAHVSRDDQSNATGDGERSSAGTQTWHPPHSDYNSNRLSFAEYSNRPYPHQPNDGQGAYGSLDDQWNTAGNREGSSAGPLAWSTPRSDYNSNRLPFAEYTSRPYPHHPVPGHPGAVVIYGRLYPLPPSVHSETFRDYVGWVKLELFLFKCYDAEMLLQTGRKGRPGRAYFCKNIRNVIKKYEVTGAGYENFDVAVNEMLVWCPTLSSATGIKAIEKAIRASVAGCRSREKIRRQKAAGTYVKGLNKRAGERKYSLISL</sequence>
<evidence type="ECO:0000256" key="1">
    <source>
        <dbReference type="SAM" id="MobiDB-lite"/>
    </source>
</evidence>
<feature type="compositionally biased region" description="Basic and acidic residues" evidence="1">
    <location>
        <begin position="138"/>
        <end position="147"/>
    </location>
</feature>
<feature type="region of interest" description="Disordered" evidence="1">
    <location>
        <begin position="81"/>
        <end position="113"/>
    </location>
</feature>
<protein>
    <submittedName>
        <fullName evidence="2">Hypp8965 protein</fullName>
    </submittedName>
</protein>
<feature type="compositionally biased region" description="Polar residues" evidence="1">
    <location>
        <begin position="202"/>
        <end position="212"/>
    </location>
</feature>
<dbReference type="AlphaFoldDB" id="A0A8K0EHB0"/>
<feature type="compositionally biased region" description="Polar residues" evidence="1">
    <location>
        <begin position="90"/>
        <end position="111"/>
    </location>
</feature>